<name>A0A2K3M762_TRIPR</name>
<dbReference type="Proteomes" id="UP000236291">
    <property type="component" value="Unassembled WGS sequence"/>
</dbReference>
<comment type="caution">
    <text evidence="1">The sequence shown here is derived from an EMBL/GenBank/DDBJ whole genome shotgun (WGS) entry which is preliminary data.</text>
</comment>
<proteinExistence type="predicted"/>
<reference evidence="1 2" key="1">
    <citation type="journal article" date="2014" name="Am. J. Bot.">
        <title>Genome assembly and annotation for red clover (Trifolium pratense; Fabaceae).</title>
        <authorList>
            <person name="Istvanek J."/>
            <person name="Jaros M."/>
            <person name="Krenek A."/>
            <person name="Repkova J."/>
        </authorList>
    </citation>
    <scope>NUCLEOTIDE SEQUENCE [LARGE SCALE GENOMIC DNA]</scope>
    <source>
        <strain evidence="2">cv. Tatra</strain>
        <tissue evidence="1">Young leaves</tissue>
    </source>
</reference>
<protein>
    <recommendedName>
        <fullName evidence="3">Reverse transcriptase zinc-binding domain-containing protein</fullName>
    </recommendedName>
</protein>
<evidence type="ECO:0000313" key="1">
    <source>
        <dbReference type="EMBL" id="PNX86624.1"/>
    </source>
</evidence>
<gene>
    <name evidence="1" type="ORF">L195_g042704</name>
</gene>
<reference evidence="1 2" key="2">
    <citation type="journal article" date="2017" name="Front. Plant Sci.">
        <title>Gene Classification and Mining of Molecular Markers Useful in Red Clover (Trifolium pratense) Breeding.</title>
        <authorList>
            <person name="Istvanek J."/>
            <person name="Dluhosova J."/>
            <person name="Dluhos P."/>
            <person name="Patkova L."/>
            <person name="Nedelnik J."/>
            <person name="Repkova J."/>
        </authorList>
    </citation>
    <scope>NUCLEOTIDE SEQUENCE [LARGE SCALE GENOMIC DNA]</scope>
    <source>
        <strain evidence="2">cv. Tatra</strain>
        <tissue evidence="1">Young leaves</tissue>
    </source>
</reference>
<dbReference type="AlphaFoldDB" id="A0A2K3M762"/>
<organism evidence="1 2">
    <name type="scientific">Trifolium pratense</name>
    <name type="common">Red clover</name>
    <dbReference type="NCBI Taxonomy" id="57577"/>
    <lineage>
        <taxon>Eukaryota</taxon>
        <taxon>Viridiplantae</taxon>
        <taxon>Streptophyta</taxon>
        <taxon>Embryophyta</taxon>
        <taxon>Tracheophyta</taxon>
        <taxon>Spermatophyta</taxon>
        <taxon>Magnoliopsida</taxon>
        <taxon>eudicotyledons</taxon>
        <taxon>Gunneridae</taxon>
        <taxon>Pentapetalae</taxon>
        <taxon>rosids</taxon>
        <taxon>fabids</taxon>
        <taxon>Fabales</taxon>
        <taxon>Fabaceae</taxon>
        <taxon>Papilionoideae</taxon>
        <taxon>50 kb inversion clade</taxon>
        <taxon>NPAAA clade</taxon>
        <taxon>Hologalegina</taxon>
        <taxon>IRL clade</taxon>
        <taxon>Trifolieae</taxon>
        <taxon>Trifolium</taxon>
    </lineage>
</organism>
<evidence type="ECO:0008006" key="3">
    <source>
        <dbReference type="Google" id="ProtNLM"/>
    </source>
</evidence>
<dbReference type="EMBL" id="ASHM01051684">
    <property type="protein sequence ID" value="PNX86624.1"/>
    <property type="molecule type" value="Genomic_DNA"/>
</dbReference>
<sequence length="139" mass="16249">MGLGSPNCKWCRDVEETTLHVLRDCPYALNLWMKTDDNKQVDWAAFCAYACHVLWLWSNTEIHEENWSLPIHPWFNVYSNVTNYNVAKSVGEIDTFVSKTEVLVNWYYLLRMVGLEWIDGFSMFVAVPVLRSYGGCWKV</sequence>
<accession>A0A2K3M762</accession>
<evidence type="ECO:0000313" key="2">
    <source>
        <dbReference type="Proteomes" id="UP000236291"/>
    </source>
</evidence>